<keyword evidence="6" id="KW-1185">Reference proteome</keyword>
<comment type="catalytic activity">
    <reaction evidence="3">
        <text>uridine + phosphate = alpha-D-ribose 1-phosphate + uracil</text>
        <dbReference type="Rhea" id="RHEA:24388"/>
        <dbReference type="ChEBI" id="CHEBI:16704"/>
        <dbReference type="ChEBI" id="CHEBI:17568"/>
        <dbReference type="ChEBI" id="CHEBI:43474"/>
        <dbReference type="ChEBI" id="CHEBI:57720"/>
        <dbReference type="EC" id="2.4.2.3"/>
    </reaction>
</comment>
<feature type="domain" description="Nucleoside phosphorylase" evidence="4">
    <location>
        <begin position="88"/>
        <end position="243"/>
    </location>
</feature>
<dbReference type="SUPFAM" id="SSF53167">
    <property type="entry name" value="Purine and uridine phosphorylases"/>
    <property type="match status" value="1"/>
</dbReference>
<dbReference type="EC" id="2.4.2.3" evidence="1"/>
<reference evidence="5" key="1">
    <citation type="submission" date="2022-11" db="EMBL/GenBank/DDBJ databases">
        <title>Hoeflea poritis sp. nov., isolated from scleractinian coral Porites lutea.</title>
        <authorList>
            <person name="Zhang G."/>
            <person name="Wei Q."/>
            <person name="Cai L."/>
        </authorList>
    </citation>
    <scope>NUCLEOTIDE SEQUENCE</scope>
    <source>
        <strain evidence="5">E7-10</strain>
    </source>
</reference>
<evidence type="ECO:0000256" key="2">
    <source>
        <dbReference type="ARBA" id="ARBA00021980"/>
    </source>
</evidence>
<dbReference type="PANTHER" id="PTHR43691">
    <property type="entry name" value="URIDINE PHOSPHORYLASE"/>
    <property type="match status" value="1"/>
</dbReference>
<dbReference type="RefSeq" id="WP_271089955.1">
    <property type="nucleotide sequence ID" value="NZ_JAPJZH010000007.1"/>
</dbReference>
<dbReference type="Gene3D" id="3.40.50.1580">
    <property type="entry name" value="Nucleoside phosphorylase domain"/>
    <property type="match status" value="1"/>
</dbReference>
<evidence type="ECO:0000259" key="4">
    <source>
        <dbReference type="Pfam" id="PF01048"/>
    </source>
</evidence>
<dbReference type="Proteomes" id="UP001148313">
    <property type="component" value="Unassembled WGS sequence"/>
</dbReference>
<proteinExistence type="predicted"/>
<evidence type="ECO:0000256" key="1">
    <source>
        <dbReference type="ARBA" id="ARBA00011888"/>
    </source>
</evidence>
<name>A0ABT4VNF7_9HYPH</name>
<sequence>MPISRAGFPETKKGSLMAILDYSGEIWREALGIPRGREPAALILEGTWWRETATGNRLSKLSDVRELAFPDMFAGSWNDVDVVYCCAYGAARAVEPAHIFAQLGTPLLIQIGTCGTLDPQASSGKVILPESCAARDGVSQHYGAGQTVRMDAHWLERAERHLNGHAVETQRAYHLTWPSLFAQSDDMCDGWAAEGLLSIDMETSTVAAVADYFGVKAVSMLTVWDALPHGRTFLDPLEPDDAARLKRSNQKVFDVALELAEEAGKARSEA</sequence>
<comment type="caution">
    <text evidence="5">The sequence shown here is derived from an EMBL/GenBank/DDBJ whole genome shotgun (WGS) entry which is preliminary data.</text>
</comment>
<evidence type="ECO:0000313" key="5">
    <source>
        <dbReference type="EMBL" id="MDA4846226.1"/>
    </source>
</evidence>
<evidence type="ECO:0000313" key="6">
    <source>
        <dbReference type="Proteomes" id="UP001148313"/>
    </source>
</evidence>
<accession>A0ABT4VNF7</accession>
<protein>
    <recommendedName>
        <fullName evidence="2">Uridine phosphorylase</fullName>
        <ecNumber evidence="1">2.4.2.3</ecNumber>
    </recommendedName>
</protein>
<dbReference type="PANTHER" id="PTHR43691:SF11">
    <property type="entry name" value="FI09636P-RELATED"/>
    <property type="match status" value="1"/>
</dbReference>
<dbReference type="EMBL" id="JAPJZH010000007">
    <property type="protein sequence ID" value="MDA4846226.1"/>
    <property type="molecule type" value="Genomic_DNA"/>
</dbReference>
<dbReference type="InterPro" id="IPR000845">
    <property type="entry name" value="Nucleoside_phosphorylase_d"/>
</dbReference>
<evidence type="ECO:0000256" key="3">
    <source>
        <dbReference type="ARBA" id="ARBA00048447"/>
    </source>
</evidence>
<organism evidence="5 6">
    <name type="scientific">Hoeflea poritis</name>
    <dbReference type="NCBI Taxonomy" id="2993659"/>
    <lineage>
        <taxon>Bacteria</taxon>
        <taxon>Pseudomonadati</taxon>
        <taxon>Pseudomonadota</taxon>
        <taxon>Alphaproteobacteria</taxon>
        <taxon>Hyphomicrobiales</taxon>
        <taxon>Rhizobiaceae</taxon>
        <taxon>Hoeflea</taxon>
    </lineage>
</organism>
<dbReference type="Pfam" id="PF01048">
    <property type="entry name" value="PNP_UDP_1"/>
    <property type="match status" value="1"/>
</dbReference>
<dbReference type="InterPro" id="IPR035994">
    <property type="entry name" value="Nucleoside_phosphorylase_sf"/>
</dbReference>
<gene>
    <name evidence="5" type="ORF">OOZ53_12745</name>
</gene>